<evidence type="ECO:0000313" key="3">
    <source>
        <dbReference type="Proteomes" id="UP001390339"/>
    </source>
</evidence>
<protein>
    <submittedName>
        <fullName evidence="2">Nucleoside-diphosphate-sugar epimerase</fullName>
    </submittedName>
</protein>
<dbReference type="SUPFAM" id="SSF51735">
    <property type="entry name" value="NAD(P)-binding Rossmann-fold domains"/>
    <property type="match status" value="1"/>
</dbReference>
<dbReference type="InterPro" id="IPR051783">
    <property type="entry name" value="NAD(P)-dependent_oxidoreduct"/>
</dbReference>
<sequence length="374" mass="40554">MSKVFVMGGTGHIGGAILDQLARSSSELSISVLVRDHQKADKVRDKYPKVQCVIGDFAGLDLVSATCRGADIVINAGPDITHDKTFEAALQGLKEGRDGSDKKKPYFIHTSGAYLICNLRQPGGVKEEKIWDDIEDNEQLVSMPDTAVHRATDKVVLSAAAHVNVAIISPGGVTGISPSVAHSLPISTPALFQCVRAFDSTFVIGQGENAMGMVHVKDLVRMYMVLVDNAVATLTGSNKTTTTNTTEPPFPLWGEKAYYFGSAVDSLYRRDWMTGITPLLVKHGVIGSDEVQSVSTAEVARRVLFGDDYDPDAPPPPLDSWATHIANGFGANLRVRASKMRKLGWEPQHISFMETMSEIIPAYLKLEKESAARK</sequence>
<comment type="caution">
    <text evidence="2">The sequence shown here is derived from an EMBL/GenBank/DDBJ whole genome shotgun (WGS) entry which is preliminary data.</text>
</comment>
<evidence type="ECO:0000313" key="2">
    <source>
        <dbReference type="EMBL" id="KAK8848621.1"/>
    </source>
</evidence>
<dbReference type="PANTHER" id="PTHR48079:SF6">
    <property type="entry name" value="NAD(P)-BINDING DOMAIN-CONTAINING PROTEIN-RELATED"/>
    <property type="match status" value="1"/>
</dbReference>
<gene>
    <name evidence="2" type="ORF">PGQ11_015101</name>
</gene>
<accession>A0ABR2HKE1</accession>
<dbReference type="PANTHER" id="PTHR48079">
    <property type="entry name" value="PROTEIN YEEZ"/>
    <property type="match status" value="1"/>
</dbReference>
<dbReference type="InterPro" id="IPR016040">
    <property type="entry name" value="NAD(P)-bd_dom"/>
</dbReference>
<dbReference type="Gene3D" id="3.40.50.720">
    <property type="entry name" value="NAD(P)-binding Rossmann-like Domain"/>
    <property type="match status" value="1"/>
</dbReference>
<dbReference type="Proteomes" id="UP001390339">
    <property type="component" value="Unassembled WGS sequence"/>
</dbReference>
<keyword evidence="3" id="KW-1185">Reference proteome</keyword>
<reference evidence="2 3" key="1">
    <citation type="journal article" date="2024" name="IMA Fungus">
        <title>Apiospora arundinis, a panoply of carbohydrate-active enzymes and secondary metabolites.</title>
        <authorList>
            <person name="Sorensen T."/>
            <person name="Petersen C."/>
            <person name="Muurmann A.T."/>
            <person name="Christiansen J.V."/>
            <person name="Brundto M.L."/>
            <person name="Overgaard C.K."/>
            <person name="Boysen A.T."/>
            <person name="Wollenberg R.D."/>
            <person name="Larsen T.O."/>
            <person name="Sorensen J.L."/>
            <person name="Nielsen K.L."/>
            <person name="Sondergaard T.E."/>
        </authorList>
    </citation>
    <scope>NUCLEOTIDE SEQUENCE [LARGE SCALE GENOMIC DNA]</scope>
    <source>
        <strain evidence="2 3">AAU 773</strain>
    </source>
</reference>
<dbReference type="EMBL" id="JAPCWZ010000010">
    <property type="protein sequence ID" value="KAK8848621.1"/>
    <property type="molecule type" value="Genomic_DNA"/>
</dbReference>
<proteinExistence type="predicted"/>
<dbReference type="Pfam" id="PF13460">
    <property type="entry name" value="NAD_binding_10"/>
    <property type="match status" value="1"/>
</dbReference>
<organism evidence="2 3">
    <name type="scientific">Apiospora arundinis</name>
    <dbReference type="NCBI Taxonomy" id="335852"/>
    <lineage>
        <taxon>Eukaryota</taxon>
        <taxon>Fungi</taxon>
        <taxon>Dikarya</taxon>
        <taxon>Ascomycota</taxon>
        <taxon>Pezizomycotina</taxon>
        <taxon>Sordariomycetes</taxon>
        <taxon>Xylariomycetidae</taxon>
        <taxon>Amphisphaeriales</taxon>
        <taxon>Apiosporaceae</taxon>
        <taxon>Apiospora</taxon>
    </lineage>
</organism>
<name>A0ABR2HKE1_9PEZI</name>
<dbReference type="InterPro" id="IPR036291">
    <property type="entry name" value="NAD(P)-bd_dom_sf"/>
</dbReference>
<feature type="domain" description="NAD(P)-binding" evidence="1">
    <location>
        <begin position="8"/>
        <end position="81"/>
    </location>
</feature>
<evidence type="ECO:0000259" key="1">
    <source>
        <dbReference type="Pfam" id="PF13460"/>
    </source>
</evidence>